<protein>
    <submittedName>
        <fullName evidence="1">Uncharacterized protein</fullName>
    </submittedName>
</protein>
<keyword evidence="2" id="KW-1185">Reference proteome</keyword>
<evidence type="ECO:0000313" key="2">
    <source>
        <dbReference type="Proteomes" id="UP000240493"/>
    </source>
</evidence>
<organism evidence="1 2">
    <name type="scientific">Trichoderma asperellum (strain ATCC 204424 / CBS 433.97 / NBRC 101777)</name>
    <dbReference type="NCBI Taxonomy" id="1042311"/>
    <lineage>
        <taxon>Eukaryota</taxon>
        <taxon>Fungi</taxon>
        <taxon>Dikarya</taxon>
        <taxon>Ascomycota</taxon>
        <taxon>Pezizomycotina</taxon>
        <taxon>Sordariomycetes</taxon>
        <taxon>Hypocreomycetidae</taxon>
        <taxon>Hypocreales</taxon>
        <taxon>Hypocreaceae</taxon>
        <taxon>Trichoderma</taxon>
    </lineage>
</organism>
<reference evidence="1 2" key="1">
    <citation type="submission" date="2016-07" db="EMBL/GenBank/DDBJ databases">
        <title>Multiple horizontal gene transfer events from other fungi enriched the ability of initially mycotrophic Trichoderma (Ascomycota) to feed on dead plant biomass.</title>
        <authorList>
            <consortium name="DOE Joint Genome Institute"/>
            <person name="Aerts A."/>
            <person name="Atanasova L."/>
            <person name="Chenthamara K."/>
            <person name="Zhang J."/>
            <person name="Grujic M."/>
            <person name="Henrissat B."/>
            <person name="Kuo A."/>
            <person name="Salamov A."/>
            <person name="Lipzen A."/>
            <person name="Labutti K."/>
            <person name="Barry K."/>
            <person name="Miao Y."/>
            <person name="Rahimi M.J."/>
            <person name="Shen Q."/>
            <person name="Grigoriev I.V."/>
            <person name="Kubicek C.P."/>
            <person name="Druzhinina I.S."/>
        </authorList>
    </citation>
    <scope>NUCLEOTIDE SEQUENCE [LARGE SCALE GENOMIC DNA]</scope>
    <source>
        <strain evidence="1 2">CBS 433.97</strain>
    </source>
</reference>
<gene>
    <name evidence="1" type="ORF">M441DRAFT_62901</name>
</gene>
<sequence length="113" mass="12365">MRVPCAKVQGYSIPDARLAAGFSFGSQTLIHLCCVLFANCFGFCFCQAEREFSPALCPGPGTLSPISRSCNVGTKRVRARRNQRFLLYEPGVFGQPGTSSSMESMQTYLHAMT</sequence>
<dbReference type="Proteomes" id="UP000240493">
    <property type="component" value="Unassembled WGS sequence"/>
</dbReference>
<dbReference type="AlphaFoldDB" id="A0A2T3YRX3"/>
<evidence type="ECO:0000313" key="1">
    <source>
        <dbReference type="EMBL" id="PTB35277.1"/>
    </source>
</evidence>
<proteinExistence type="predicted"/>
<accession>A0A2T3YRX3</accession>
<name>A0A2T3YRX3_TRIA4</name>
<dbReference type="EMBL" id="KZ679277">
    <property type="protein sequence ID" value="PTB35277.1"/>
    <property type="molecule type" value="Genomic_DNA"/>
</dbReference>